<feature type="compositionally biased region" description="Basic residues" evidence="1">
    <location>
        <begin position="163"/>
        <end position="173"/>
    </location>
</feature>
<feature type="compositionally biased region" description="Pro residues" evidence="1">
    <location>
        <begin position="145"/>
        <end position="162"/>
    </location>
</feature>
<feature type="region of interest" description="Disordered" evidence="1">
    <location>
        <begin position="1"/>
        <end position="103"/>
    </location>
</feature>
<accession>A0A9P5YRB2</accession>
<feature type="compositionally biased region" description="Low complexity" evidence="1">
    <location>
        <begin position="208"/>
        <end position="228"/>
    </location>
</feature>
<evidence type="ECO:0000313" key="2">
    <source>
        <dbReference type="EMBL" id="KAF9474027.1"/>
    </source>
</evidence>
<feature type="region of interest" description="Disordered" evidence="1">
    <location>
        <begin position="119"/>
        <end position="229"/>
    </location>
</feature>
<reference evidence="2" key="1">
    <citation type="submission" date="2020-11" db="EMBL/GenBank/DDBJ databases">
        <authorList>
            <consortium name="DOE Joint Genome Institute"/>
            <person name="Ahrendt S."/>
            <person name="Riley R."/>
            <person name="Andreopoulos W."/>
            <person name="Labutti K."/>
            <person name="Pangilinan J."/>
            <person name="Ruiz-Duenas F.J."/>
            <person name="Barrasa J.M."/>
            <person name="Sanchez-Garcia M."/>
            <person name="Camarero S."/>
            <person name="Miyauchi S."/>
            <person name="Serrano A."/>
            <person name="Linde D."/>
            <person name="Babiker R."/>
            <person name="Drula E."/>
            <person name="Ayuso-Fernandez I."/>
            <person name="Pacheco R."/>
            <person name="Padilla G."/>
            <person name="Ferreira P."/>
            <person name="Barriuso J."/>
            <person name="Kellner H."/>
            <person name="Castanera R."/>
            <person name="Alfaro M."/>
            <person name="Ramirez L."/>
            <person name="Pisabarro A.G."/>
            <person name="Kuo A."/>
            <person name="Tritt A."/>
            <person name="Lipzen A."/>
            <person name="He G."/>
            <person name="Yan M."/>
            <person name="Ng V."/>
            <person name="Cullen D."/>
            <person name="Martin F."/>
            <person name="Rosso M.-N."/>
            <person name="Henrissat B."/>
            <person name="Hibbett D."/>
            <person name="Martinez A.T."/>
            <person name="Grigoriev I.V."/>
        </authorList>
    </citation>
    <scope>NUCLEOTIDE SEQUENCE</scope>
    <source>
        <strain evidence="2">CIRM-BRFM 674</strain>
    </source>
</reference>
<sequence>MSALPYKNPHFSFLAHPPPPKKRSAAVAPDAALPPTPPQKFTAILSWAATVQPGSPAPPTPDSQPISRRSSRSRASFSSSTASPRRSRRPSVASLLGGARSPSVADKFDLTALGYTSVFVHLPKTPTTPSPVLREYDLKHHRNPAPAPAPILEPSSPSPAPAPKRRSTMRRFRSLSILRPRGKQPQQQSKADSNAPLSPTSPKPSKAPKPSENAIASPTTATTPGSASKAEICAATIAKRKRAKYAYVRPPPSLAQELAVMQFADGGKLETHIQRVMEEQARLAAGSRAGGAGGIGGIADVYRDDKGGVWWDADEEMEYAHLLGGEVAQDAALRAAGNDTGDVEMGWEWEAFNDAGAGEPLAPFLALRTAPLPTTQQQHSNDIMNLNDDRRSSISSLDSDLDPQYLLPLPENEDPRAAPVDDRVLASSRIGGKGMSVLSLPSRPRRAALHLAKPSRFLVGEAFKAPASPPLAHGSEKENAHPMMTSATKPRGKARRRPAPLKLASSAHTVTAAAGSTPAPRRRHHHHHHHHHHRAQAHGAPPATPPSGALPPIPDLEGSRKAFIADSFAPAVPVLSVPQKLNLAQEVISAPPPMTPSRMAFKGVKGLFALGRKLSVAVAN</sequence>
<feature type="compositionally biased region" description="Low complexity" evidence="1">
    <location>
        <begin position="63"/>
        <end position="94"/>
    </location>
</feature>
<proteinExistence type="predicted"/>
<gene>
    <name evidence="2" type="ORF">BDN70DRAFT_997309</name>
</gene>
<organism evidence="2 3">
    <name type="scientific">Pholiota conissans</name>
    <dbReference type="NCBI Taxonomy" id="109636"/>
    <lineage>
        <taxon>Eukaryota</taxon>
        <taxon>Fungi</taxon>
        <taxon>Dikarya</taxon>
        <taxon>Basidiomycota</taxon>
        <taxon>Agaricomycotina</taxon>
        <taxon>Agaricomycetes</taxon>
        <taxon>Agaricomycetidae</taxon>
        <taxon>Agaricales</taxon>
        <taxon>Agaricineae</taxon>
        <taxon>Strophariaceae</taxon>
        <taxon>Pholiota</taxon>
    </lineage>
</organism>
<evidence type="ECO:0000256" key="1">
    <source>
        <dbReference type="SAM" id="MobiDB-lite"/>
    </source>
</evidence>
<feature type="compositionally biased region" description="Basic residues" evidence="1">
    <location>
        <begin position="520"/>
        <end position="536"/>
    </location>
</feature>
<feature type="compositionally biased region" description="Basic residues" evidence="1">
    <location>
        <begin position="490"/>
        <end position="499"/>
    </location>
</feature>
<comment type="caution">
    <text evidence="2">The sequence shown here is derived from an EMBL/GenBank/DDBJ whole genome shotgun (WGS) entry which is preliminary data.</text>
</comment>
<dbReference type="Proteomes" id="UP000807469">
    <property type="component" value="Unassembled WGS sequence"/>
</dbReference>
<dbReference type="OrthoDB" id="3233731at2759"/>
<feature type="region of interest" description="Disordered" evidence="1">
    <location>
        <begin position="374"/>
        <end position="397"/>
    </location>
</feature>
<dbReference type="AlphaFoldDB" id="A0A9P5YRB2"/>
<dbReference type="EMBL" id="MU155401">
    <property type="protein sequence ID" value="KAF9474027.1"/>
    <property type="molecule type" value="Genomic_DNA"/>
</dbReference>
<evidence type="ECO:0000313" key="3">
    <source>
        <dbReference type="Proteomes" id="UP000807469"/>
    </source>
</evidence>
<feature type="region of interest" description="Disordered" evidence="1">
    <location>
        <begin position="468"/>
        <end position="555"/>
    </location>
</feature>
<feature type="compositionally biased region" description="Pro residues" evidence="1">
    <location>
        <begin position="542"/>
        <end position="554"/>
    </location>
</feature>
<keyword evidence="3" id="KW-1185">Reference proteome</keyword>
<feature type="compositionally biased region" description="Polar residues" evidence="1">
    <location>
        <begin position="374"/>
        <end position="384"/>
    </location>
</feature>
<name>A0A9P5YRB2_9AGAR</name>
<protein>
    <submittedName>
        <fullName evidence="2">Uncharacterized protein</fullName>
    </submittedName>
</protein>